<protein>
    <submittedName>
        <fullName evidence="1">Uncharacterized protein</fullName>
    </submittedName>
</protein>
<reference evidence="2" key="1">
    <citation type="submission" date="2017-05" db="EMBL/GenBank/DDBJ databases">
        <authorList>
            <person name="Rodrigo-Torres L."/>
            <person name="Arahal R. D."/>
            <person name="Lucena T."/>
        </authorList>
    </citation>
    <scope>NUCLEOTIDE SEQUENCE [LARGE SCALE GENOMIC DNA]</scope>
    <source>
        <strain evidence="2">CECT 8621</strain>
    </source>
</reference>
<sequence>MTTLLDKARTGRSNALANRLSTQSDCTVDIGTRERFLAPRRNESLPFISARARF</sequence>
<name>A0A238JLI3_9RHOB</name>
<accession>A0A238JLI3</accession>
<organism evidence="1 2">
    <name type="scientific">Actibacterium lipolyticum</name>
    <dbReference type="NCBI Taxonomy" id="1524263"/>
    <lineage>
        <taxon>Bacteria</taxon>
        <taxon>Pseudomonadati</taxon>
        <taxon>Pseudomonadota</taxon>
        <taxon>Alphaproteobacteria</taxon>
        <taxon>Rhodobacterales</taxon>
        <taxon>Roseobacteraceae</taxon>
        <taxon>Actibacterium</taxon>
    </lineage>
</organism>
<evidence type="ECO:0000313" key="2">
    <source>
        <dbReference type="Proteomes" id="UP000202922"/>
    </source>
</evidence>
<gene>
    <name evidence="1" type="ORF">COL8621_00495</name>
</gene>
<proteinExistence type="predicted"/>
<evidence type="ECO:0000313" key="1">
    <source>
        <dbReference type="EMBL" id="SMX31529.1"/>
    </source>
</evidence>
<keyword evidence="2" id="KW-1185">Reference proteome</keyword>
<dbReference type="Proteomes" id="UP000202922">
    <property type="component" value="Unassembled WGS sequence"/>
</dbReference>
<dbReference type="RefSeq" id="WP_176438417.1">
    <property type="nucleotide sequence ID" value="NZ_FXYE01000001.1"/>
</dbReference>
<dbReference type="AlphaFoldDB" id="A0A238JLI3"/>
<dbReference type="EMBL" id="FXYE01000001">
    <property type="protein sequence ID" value="SMX31529.1"/>
    <property type="molecule type" value="Genomic_DNA"/>
</dbReference>